<comment type="caution">
    <text evidence="3">The sequence shown here is derived from an EMBL/GenBank/DDBJ whole genome shotgun (WGS) entry which is preliminary data.</text>
</comment>
<dbReference type="Gene3D" id="1.10.287.70">
    <property type="match status" value="1"/>
</dbReference>
<dbReference type="Pfam" id="PF07885">
    <property type="entry name" value="Ion_trans_2"/>
    <property type="match status" value="1"/>
</dbReference>
<feature type="transmembrane region" description="Helical" evidence="1">
    <location>
        <begin position="245"/>
        <end position="264"/>
    </location>
</feature>
<protein>
    <recommendedName>
        <fullName evidence="2">Potassium channel domain-containing protein</fullName>
    </recommendedName>
</protein>
<dbReference type="AlphaFoldDB" id="A0A7X0JU97"/>
<dbReference type="SUPFAM" id="SSF141571">
    <property type="entry name" value="Pentapeptide repeat-like"/>
    <property type="match status" value="1"/>
</dbReference>
<dbReference type="EMBL" id="JACHHT010000002">
    <property type="protein sequence ID" value="MBB6522410.1"/>
    <property type="molecule type" value="Genomic_DNA"/>
</dbReference>
<feature type="transmembrane region" description="Helical" evidence="1">
    <location>
        <begin position="276"/>
        <end position="296"/>
    </location>
</feature>
<organism evidence="3 4">
    <name type="scientific">Pseudoteredinibacter isoporae</name>
    <dbReference type="NCBI Taxonomy" id="570281"/>
    <lineage>
        <taxon>Bacteria</taxon>
        <taxon>Pseudomonadati</taxon>
        <taxon>Pseudomonadota</taxon>
        <taxon>Gammaproteobacteria</taxon>
        <taxon>Cellvibrionales</taxon>
        <taxon>Cellvibrionaceae</taxon>
        <taxon>Pseudoteredinibacter</taxon>
    </lineage>
</organism>
<accession>A0A7X0JU97</accession>
<dbReference type="PANTHER" id="PTHR14136">
    <property type="entry name" value="BTB_POZ DOMAIN-CONTAINING PROTEIN KCTD9"/>
    <property type="match status" value="1"/>
</dbReference>
<dbReference type="PANTHER" id="PTHR14136:SF17">
    <property type="entry name" value="BTB_POZ DOMAIN-CONTAINING PROTEIN KCTD9"/>
    <property type="match status" value="1"/>
</dbReference>
<dbReference type="SUPFAM" id="SSF81324">
    <property type="entry name" value="Voltage-gated potassium channels"/>
    <property type="match status" value="1"/>
</dbReference>
<keyword evidence="1" id="KW-0472">Membrane</keyword>
<keyword evidence="1" id="KW-0812">Transmembrane</keyword>
<dbReference type="RefSeq" id="WP_208020171.1">
    <property type="nucleotide sequence ID" value="NZ_JAAONY010000002.1"/>
</dbReference>
<name>A0A7X0JU97_9GAMM</name>
<feature type="transmembrane region" description="Helical" evidence="1">
    <location>
        <begin position="206"/>
        <end position="224"/>
    </location>
</feature>
<keyword evidence="1" id="KW-1133">Transmembrane helix</keyword>
<evidence type="ECO:0000313" key="3">
    <source>
        <dbReference type="EMBL" id="MBB6522410.1"/>
    </source>
</evidence>
<keyword evidence="4" id="KW-1185">Reference proteome</keyword>
<evidence type="ECO:0000256" key="1">
    <source>
        <dbReference type="SAM" id="Phobius"/>
    </source>
</evidence>
<dbReference type="Pfam" id="PF00805">
    <property type="entry name" value="Pentapeptide"/>
    <property type="match status" value="1"/>
</dbReference>
<proteinExistence type="predicted"/>
<dbReference type="InParanoid" id="A0A7X0JU97"/>
<sequence>MFEDDRKWQQGEMLSCNDVAEQLQQRARTGQAMRDFKLKACELENVNLVNHNSKHGYRLIDSDLYRANMRGAHCFMLDLSGSSLMKADFTGANLHCANLSNCNLLGTKFHDAKLEHVRWGDKVIQECKADESGSREEQLDLYEQAEEIYRHLRKVFENQGLFENAGYFFEREMVVRRKQMPQYSSRRFISKIVDLFCGYGEQPIRVVAFSSLAILGFATLYFFSGISFAGEHIAFSTSANWQSNLVAYLESVYFSIVTFTTLGYGDITPTGLSRLFASIEALMGSFTLALFVVVFVKKMTR</sequence>
<dbReference type="Gene3D" id="2.160.20.80">
    <property type="entry name" value="E3 ubiquitin-protein ligase SopA"/>
    <property type="match status" value="1"/>
</dbReference>
<reference evidence="3 4" key="1">
    <citation type="submission" date="2020-08" db="EMBL/GenBank/DDBJ databases">
        <title>Genomic Encyclopedia of Type Strains, Phase IV (KMG-IV): sequencing the most valuable type-strain genomes for metagenomic binning, comparative biology and taxonomic classification.</title>
        <authorList>
            <person name="Goeker M."/>
        </authorList>
    </citation>
    <scope>NUCLEOTIDE SEQUENCE [LARGE SCALE GENOMIC DNA]</scope>
    <source>
        <strain evidence="3 4">DSM 22368</strain>
    </source>
</reference>
<evidence type="ECO:0000259" key="2">
    <source>
        <dbReference type="Pfam" id="PF07885"/>
    </source>
</evidence>
<dbReference type="InterPro" id="IPR013099">
    <property type="entry name" value="K_chnl_dom"/>
</dbReference>
<gene>
    <name evidence="3" type="ORF">HNR48_002695</name>
</gene>
<feature type="domain" description="Potassium channel" evidence="2">
    <location>
        <begin position="216"/>
        <end position="300"/>
    </location>
</feature>
<dbReference type="InterPro" id="IPR051082">
    <property type="entry name" value="Pentapeptide-BTB/POZ_domain"/>
</dbReference>
<evidence type="ECO:0000313" key="4">
    <source>
        <dbReference type="Proteomes" id="UP000528457"/>
    </source>
</evidence>
<dbReference type="Proteomes" id="UP000528457">
    <property type="component" value="Unassembled WGS sequence"/>
</dbReference>
<dbReference type="InterPro" id="IPR001646">
    <property type="entry name" value="5peptide_repeat"/>
</dbReference>